<dbReference type="OMA" id="SINCDAD"/>
<dbReference type="SUPFAM" id="SSF52540">
    <property type="entry name" value="P-loop containing nucleoside triphosphate hydrolases"/>
    <property type="match status" value="1"/>
</dbReference>
<dbReference type="Gene3D" id="3.40.50.300">
    <property type="entry name" value="P-loop containing nucleotide triphosphate hydrolases"/>
    <property type="match status" value="2"/>
</dbReference>
<reference evidence="3" key="2">
    <citation type="submission" date="2021-05" db="EMBL/GenBank/DDBJ databases">
        <authorList>
            <person name="Stine C."/>
        </authorList>
    </citation>
    <scope>NUCLEOTIDE SEQUENCE</scope>
    <source>
        <strain evidence="3">TDS0091212</strain>
    </source>
</reference>
<dbReference type="Proteomes" id="UP001196338">
    <property type="component" value="Unassembled WGS sequence"/>
</dbReference>
<dbReference type="PANTHER" id="PTHR32114:SF2">
    <property type="entry name" value="ABC TRANSPORTER ABCH.3"/>
    <property type="match status" value="1"/>
</dbReference>
<dbReference type="AlphaFoldDB" id="A0A0H7G8M6"/>
<dbReference type="KEGG" id="vcq:EN18_01990"/>
<dbReference type="PANTHER" id="PTHR32114">
    <property type="entry name" value="ABC TRANSPORTER ABCH.3"/>
    <property type="match status" value="1"/>
</dbReference>
<organism evidence="4 5">
    <name type="scientific">Vibrio cholerae</name>
    <dbReference type="NCBI Taxonomy" id="666"/>
    <lineage>
        <taxon>Bacteria</taxon>
        <taxon>Pseudomonadati</taxon>
        <taxon>Pseudomonadota</taxon>
        <taxon>Gammaproteobacteria</taxon>
        <taxon>Vibrionales</taxon>
        <taxon>Vibrionaceae</taxon>
        <taxon>Vibrio</taxon>
    </lineage>
</organism>
<accession>A0A0H7G8M6</accession>
<feature type="coiled-coil region" evidence="1">
    <location>
        <begin position="134"/>
        <end position="161"/>
    </location>
</feature>
<reference evidence="4 5" key="1">
    <citation type="submission" date="2018-09" db="EMBL/GenBank/DDBJ databases">
        <title>Genomic epidemiology reveals two lineages of Vibrio cholerae that can cause global cholera epidemics despite absence of cholera toxin gene.</title>
        <authorList>
            <person name="Wang H."/>
            <person name="Zen W."/>
            <person name="Yu H."/>
            <person name="Zhang W."/>
            <person name="Pan J."/>
            <person name="Yang C."/>
            <person name="Cui Y."/>
        </authorList>
    </citation>
    <scope>NUCLEOTIDE SEQUENCE [LARGE SCALE GENOMIC DNA]</scope>
    <source>
        <strain evidence="4 5">00-1_S85</strain>
    </source>
</reference>
<evidence type="ECO:0000259" key="2">
    <source>
        <dbReference type="Pfam" id="PF13175"/>
    </source>
</evidence>
<dbReference type="EMBL" id="QZRB01000015">
    <property type="protein sequence ID" value="MVD23889.1"/>
    <property type="molecule type" value="Genomic_DNA"/>
</dbReference>
<dbReference type="EMBL" id="JAHBND010000556">
    <property type="protein sequence ID" value="MBS7674513.1"/>
    <property type="molecule type" value="Genomic_DNA"/>
</dbReference>
<dbReference type="InterPro" id="IPR027417">
    <property type="entry name" value="P-loop_NTPase"/>
</dbReference>
<evidence type="ECO:0000313" key="4">
    <source>
        <dbReference type="EMBL" id="MVD23889.1"/>
    </source>
</evidence>
<reference evidence="3" key="3">
    <citation type="submission" date="2023-08" db="EMBL/GenBank/DDBJ databases">
        <title>Vibrio cholerae Outbreaks in Tanzania Exemplify Founder Flush: Simultaneous Increases in Population Size and Genetic Diversity.</title>
        <authorList>
            <person name="Debes A.K."/>
            <person name="Mohammed A."/>
            <person name="Maseke I."/>
            <person name="Almeida M."/>
            <person name="Li S."/>
            <person name="Matimba H."/>
            <person name="Joachim A."/>
            <person name="Mizinduko M."/>
            <person name="Nyanga S."/>
            <person name="Kelly M."/>
            <person name="Kachwamba Y."/>
            <person name="Schaffer A.M."/>
            <person name="Nyanga A.S."/>
            <person name="Mghamba J."/>
            <person name="Mosha F.S."/>
            <person name="Sack D.A."/>
            <person name="Stine O.C."/>
        </authorList>
    </citation>
    <scope>NUCLEOTIDE SEQUENCE</scope>
    <source>
        <strain evidence="3">TDS0091212</strain>
    </source>
</reference>
<evidence type="ECO:0000256" key="1">
    <source>
        <dbReference type="SAM" id="Coils"/>
    </source>
</evidence>
<dbReference type="Proteomes" id="UP000471242">
    <property type="component" value="Unassembled WGS sequence"/>
</dbReference>
<dbReference type="Pfam" id="PF13175">
    <property type="entry name" value="AAA_15"/>
    <property type="match status" value="1"/>
</dbReference>
<comment type="caution">
    <text evidence="4">The sequence shown here is derived from an EMBL/GenBank/DDBJ whole genome shotgun (WGS) entry which is preliminary data.</text>
</comment>
<evidence type="ECO:0000313" key="5">
    <source>
        <dbReference type="Proteomes" id="UP000471242"/>
    </source>
</evidence>
<dbReference type="RefSeq" id="WP_000527687.1">
    <property type="nucleotide sequence ID" value="NZ_AP018677.1"/>
</dbReference>
<gene>
    <name evidence="4" type="ORF">D6U24_11015</name>
    <name evidence="3" type="ORF">KIN13_13855</name>
</gene>
<protein>
    <submittedName>
        <fullName evidence="3">AAA family ATPase</fullName>
    </submittedName>
    <submittedName>
        <fullName evidence="4">Recombinase RecF</fullName>
    </submittedName>
</protein>
<proteinExistence type="predicted"/>
<dbReference type="InterPro" id="IPR041685">
    <property type="entry name" value="AAA_GajA/Old/RecF-like"/>
</dbReference>
<sequence>MGNNIDTIQSIGLENFKGYRALEDGGPKELDFTIAGQAADLILVTGKNGVGKTSLLEAMDWVLNQSNVGAGGFITTKESKGAVSINGKRFELNGKAKTDHKKLSTIASFFYQENIAGLACDEIIQLLEPENKPGEEIKRSLKALQAKLEDWQRQLHTLKYRKNYDEERKTLAGRVNELVDKLPHDLPFRQLLVDSTLTLKNGNLQNKWDSQIRNLSSSIGNFSNLAEPIGSQLPDQLSHIGHSLLEYRGRQVDFSEKGNELPAFTKEFLSTIQSLPAELVIKKLSEDTILAPSELENTLFVGSDTDIYADKVDELEKQRIELTNEYQRLNKLQAQLQGDENSILTWIDGFTDNVSSWLEAWDEHPDISDVIDLKQGLQVQLEKLSTLTTARSVEIRGKIEKVIERGQVVTASLNQIKRSQVVVRDINAHSNQLSQLLNEPNLTVEGLTDYVSNYLETIKTPVAEGASVVSETDIIHQLGRVFTNWSALEIQKVEDEANAIDWDGLEHAEKMITDALAISKQESSAKSQLLSAVEVIPQAELDQLLKNMNQLLASFHFPDDFLPIELKNDGTPKIPKWGFKTKSGVQFDDLSTGQKSQLAICWTINLNLALSEQLGHRVIGFDDFTTSLDMNQLIPAAVLLRKLAYADANDSWKRQVIVTSHHEDLTNRMLDFLLPPQGKLMKVIQFEDWQPESGPIFKCYNVDMGKVKEDGLQDAVKRIVQTT</sequence>
<feature type="domain" description="Endonuclease GajA/Old nuclease/RecF-like AAA" evidence="2">
    <location>
        <begin position="8"/>
        <end position="350"/>
    </location>
</feature>
<evidence type="ECO:0000313" key="3">
    <source>
        <dbReference type="EMBL" id="MBS7674513.1"/>
    </source>
</evidence>
<name>A0A0H7G8M6_VIBCL</name>
<feature type="coiled-coil region" evidence="1">
    <location>
        <begin position="305"/>
        <end position="339"/>
    </location>
</feature>
<keyword evidence="1" id="KW-0175">Coiled coil</keyword>